<name>A0ABN8GLC4_9BACL</name>
<dbReference type="EMBL" id="CAKMMG010000005">
    <property type="protein sequence ID" value="CAH1211912.1"/>
    <property type="molecule type" value="Genomic_DNA"/>
</dbReference>
<dbReference type="RefSeq" id="WP_236335412.1">
    <property type="nucleotide sequence ID" value="NZ_CAKMMG010000005.1"/>
</dbReference>
<evidence type="ECO:0000313" key="1">
    <source>
        <dbReference type="EMBL" id="CAH1211912.1"/>
    </source>
</evidence>
<proteinExistence type="predicted"/>
<accession>A0ABN8GLC4</accession>
<reference evidence="1" key="1">
    <citation type="submission" date="2022-01" db="EMBL/GenBank/DDBJ databases">
        <authorList>
            <person name="Criscuolo A."/>
        </authorList>
    </citation>
    <scope>NUCLEOTIDE SEQUENCE</scope>
    <source>
        <strain evidence="1">CIP111892</strain>
    </source>
</reference>
<keyword evidence="2" id="KW-1185">Reference proteome</keyword>
<organism evidence="1 2">
    <name type="scientific">Paenibacillus auburnensis</name>
    <dbReference type="NCBI Taxonomy" id="2905649"/>
    <lineage>
        <taxon>Bacteria</taxon>
        <taxon>Bacillati</taxon>
        <taxon>Bacillota</taxon>
        <taxon>Bacilli</taxon>
        <taxon>Bacillales</taxon>
        <taxon>Paenibacillaceae</taxon>
        <taxon>Paenibacillus</taxon>
    </lineage>
</organism>
<comment type="caution">
    <text evidence="1">The sequence shown here is derived from an EMBL/GenBank/DDBJ whole genome shotgun (WGS) entry which is preliminary data.</text>
</comment>
<gene>
    <name evidence="1" type="ORF">PAECIP111892_03659</name>
</gene>
<evidence type="ECO:0000313" key="2">
    <source>
        <dbReference type="Proteomes" id="UP000838324"/>
    </source>
</evidence>
<protein>
    <submittedName>
        <fullName evidence="1">Uncharacterized protein</fullName>
    </submittedName>
</protein>
<dbReference type="Proteomes" id="UP000838324">
    <property type="component" value="Unassembled WGS sequence"/>
</dbReference>
<sequence length="215" mass="23517">MFNKDLCKEALGNLRVEQSRYESENKRLAEAAELLLDKRRVLKSIVDESWEFVNNLRNKPAALDTDLKVIKIESKKFSGLLHTLENEISRANIASGGTAAATVPGLAGPEGRASGGGTILTTSLLKSRKNRKIAEQASTEAAAIRAHLRAIEATRKEIQEITALIVSTSEGLRSTLLQCRTFTTDYAELPPETKQRLGAMVYQAKAGAQLLNRVV</sequence>